<reference evidence="1 2" key="1">
    <citation type="submission" date="2018-09" db="EMBL/GenBank/DDBJ databases">
        <title>Phylogenetic diversity of Pectobacterium and Dickeya strains causing blackleg disease of potato in Morocco.</title>
        <authorList>
            <person name="Oulghazi S."/>
            <person name="Moumni M."/>
            <person name="Faure D."/>
        </authorList>
    </citation>
    <scope>NUCLEOTIDE SEQUENCE [LARGE SCALE GENOMIC DNA]</scope>
    <source>
        <strain evidence="1 2">S1.15.11.2D</strain>
    </source>
</reference>
<evidence type="ECO:0000313" key="2">
    <source>
        <dbReference type="Proteomes" id="UP000283655"/>
    </source>
</evidence>
<dbReference type="Proteomes" id="UP000283655">
    <property type="component" value="Unassembled WGS sequence"/>
</dbReference>
<evidence type="ECO:0000313" key="1">
    <source>
        <dbReference type="EMBL" id="RJL45780.1"/>
    </source>
</evidence>
<organism evidence="1 2">
    <name type="scientific">Pectobacterium carotovorum</name>
    <name type="common">Erwinia carotovora</name>
    <dbReference type="NCBI Taxonomy" id="554"/>
    <lineage>
        <taxon>Bacteria</taxon>
        <taxon>Pseudomonadati</taxon>
        <taxon>Pseudomonadota</taxon>
        <taxon>Gammaproteobacteria</taxon>
        <taxon>Enterobacterales</taxon>
        <taxon>Pectobacteriaceae</taxon>
        <taxon>Pectobacterium</taxon>
    </lineage>
</organism>
<dbReference type="EMBL" id="QZDH01000081">
    <property type="protein sequence ID" value="RJL45780.1"/>
    <property type="molecule type" value="Genomic_DNA"/>
</dbReference>
<accession>A0A419APH6</accession>
<dbReference type="RefSeq" id="WP_015730186.1">
    <property type="nucleotide sequence ID" value="NZ_QZDH01000081.1"/>
</dbReference>
<gene>
    <name evidence="1" type="ORF">D5071_21305</name>
</gene>
<proteinExistence type="predicted"/>
<dbReference type="AlphaFoldDB" id="A0A419APH6"/>
<protein>
    <submittedName>
        <fullName evidence="1">Uncharacterized protein</fullName>
    </submittedName>
</protein>
<sequence>MKKLPGSLEIKLYERLSKNDILNVLAEKMTMLEETFGIEEFKLYSYLECYIDSKKQSLYYEQNNTVVSSFNLQYNERLENTAKSISKEGNKRIISFDRKLDADKILATVENIQVNNPYRYWSNNIQVIPSSLVKNIIQDEDNRQQSERDRLYLISQQRKKEEQERKAKEKEAYERPLNDFIATKIKESGLSEKEFKRQICSSYNYLTNKTVKSKYFINHPELLEKYSDARLIRYSIKGNDGKVRKIEIYTDTGEFIIAQYKTLQLV</sequence>
<name>A0A419APH6_PECCA</name>
<comment type="caution">
    <text evidence="1">The sequence shown here is derived from an EMBL/GenBank/DDBJ whole genome shotgun (WGS) entry which is preliminary data.</text>
</comment>